<comment type="caution">
    <text evidence="1">The sequence shown here is derived from an EMBL/GenBank/DDBJ whole genome shotgun (WGS) entry which is preliminary data.</text>
</comment>
<proteinExistence type="predicted"/>
<dbReference type="Proteomes" id="UP001642484">
    <property type="component" value="Unassembled WGS sequence"/>
</dbReference>
<dbReference type="InterPro" id="IPR014347">
    <property type="entry name" value="Tautomerase/MIF_sf"/>
</dbReference>
<keyword evidence="2" id="KW-1185">Reference proteome</keyword>
<dbReference type="SUPFAM" id="SSF55331">
    <property type="entry name" value="Tautomerase/MIF"/>
    <property type="match status" value="1"/>
</dbReference>
<organism evidence="1 2">
    <name type="scientific">Durusdinium trenchii</name>
    <dbReference type="NCBI Taxonomy" id="1381693"/>
    <lineage>
        <taxon>Eukaryota</taxon>
        <taxon>Sar</taxon>
        <taxon>Alveolata</taxon>
        <taxon>Dinophyceae</taxon>
        <taxon>Suessiales</taxon>
        <taxon>Symbiodiniaceae</taxon>
        <taxon>Durusdinium</taxon>
    </lineage>
</organism>
<protein>
    <submittedName>
        <fullName evidence="1">Uncharacterized protein</fullName>
    </submittedName>
</protein>
<evidence type="ECO:0000313" key="2">
    <source>
        <dbReference type="Proteomes" id="UP001642484"/>
    </source>
</evidence>
<evidence type="ECO:0000313" key="1">
    <source>
        <dbReference type="EMBL" id="CAK9048774.1"/>
    </source>
</evidence>
<name>A0ABP0MF90_9DINO</name>
<gene>
    <name evidence="1" type="ORF">CCMP2556_LOCUS25073</name>
</gene>
<sequence>MSLYVSHRARGLDQPNRTSQWLKHRTCDQLSTKAAHRSVHVAVMPIVQIHLPKNCADEATLERIRVACRQHVLDTLSADRAHHDYVTVVEVLGKMGDGVPLVKVDQRPGREKWRKEQFSQRIAKTIADELKCQENHCFVVFRESPTEHNFYVGDGFLTPFNPAAHAKSKL</sequence>
<accession>A0ABP0MF90</accession>
<reference evidence="1 2" key="1">
    <citation type="submission" date="2024-02" db="EMBL/GenBank/DDBJ databases">
        <authorList>
            <person name="Chen Y."/>
            <person name="Shah S."/>
            <person name="Dougan E. K."/>
            <person name="Thang M."/>
            <person name="Chan C."/>
        </authorList>
    </citation>
    <scope>NUCLEOTIDE SEQUENCE [LARGE SCALE GENOMIC DNA]</scope>
</reference>
<dbReference type="EMBL" id="CAXAMN010016669">
    <property type="protein sequence ID" value="CAK9048774.1"/>
    <property type="molecule type" value="Genomic_DNA"/>
</dbReference>
<dbReference type="Gene3D" id="3.30.429.10">
    <property type="entry name" value="Macrophage Migration Inhibitory Factor"/>
    <property type="match status" value="1"/>
</dbReference>